<dbReference type="Proteomes" id="UP000287651">
    <property type="component" value="Unassembled WGS sequence"/>
</dbReference>
<proteinExistence type="predicted"/>
<dbReference type="EMBL" id="AMZH03001756">
    <property type="protein sequence ID" value="RRT78122.1"/>
    <property type="molecule type" value="Genomic_DNA"/>
</dbReference>
<sequence>MVSRAGRMSSASSHFESQSVKLSTHRFRVFSHPFGDSVSVAVLPSTSVLYDSGTADALVAVQSFFNVDSTVTTCQLVEVRKNYFIPLEYELHVPLPGYVPVARDAGVSTVEKCPSSSMEAGLKKRLWKATAEQPADASGSTARTYADKGKGTVELREVPERGYTMRELCDIEDRGALHPTLAKQVYECSSEELMNWTSKSVVWIRMEKMKEVKRPPL</sequence>
<dbReference type="AlphaFoldDB" id="A0A427APG8"/>
<name>A0A427APG8_ENSVE</name>
<protein>
    <submittedName>
        <fullName evidence="1">Uncharacterized protein</fullName>
    </submittedName>
</protein>
<reference evidence="1 2" key="1">
    <citation type="journal article" date="2014" name="Agronomy (Basel)">
        <title>A Draft Genome Sequence for Ensete ventricosum, the Drought-Tolerant Tree Against Hunger.</title>
        <authorList>
            <person name="Harrison J."/>
            <person name="Moore K.A."/>
            <person name="Paszkiewicz K."/>
            <person name="Jones T."/>
            <person name="Grant M."/>
            <person name="Ambacheew D."/>
            <person name="Muzemil S."/>
            <person name="Studholme D.J."/>
        </authorList>
    </citation>
    <scope>NUCLEOTIDE SEQUENCE [LARGE SCALE GENOMIC DNA]</scope>
</reference>
<organism evidence="1 2">
    <name type="scientific">Ensete ventricosum</name>
    <name type="common">Abyssinian banana</name>
    <name type="synonym">Musa ensete</name>
    <dbReference type="NCBI Taxonomy" id="4639"/>
    <lineage>
        <taxon>Eukaryota</taxon>
        <taxon>Viridiplantae</taxon>
        <taxon>Streptophyta</taxon>
        <taxon>Embryophyta</taxon>
        <taxon>Tracheophyta</taxon>
        <taxon>Spermatophyta</taxon>
        <taxon>Magnoliopsida</taxon>
        <taxon>Liliopsida</taxon>
        <taxon>Zingiberales</taxon>
        <taxon>Musaceae</taxon>
        <taxon>Ensete</taxon>
    </lineage>
</organism>
<evidence type="ECO:0000313" key="1">
    <source>
        <dbReference type="EMBL" id="RRT78122.1"/>
    </source>
</evidence>
<gene>
    <name evidence="1" type="ORF">B296_00027585</name>
</gene>
<evidence type="ECO:0000313" key="2">
    <source>
        <dbReference type="Proteomes" id="UP000287651"/>
    </source>
</evidence>
<accession>A0A427APG8</accession>
<comment type="caution">
    <text evidence="1">The sequence shown here is derived from an EMBL/GenBank/DDBJ whole genome shotgun (WGS) entry which is preliminary data.</text>
</comment>